<dbReference type="AlphaFoldDB" id="A0A3Z5NH43"/>
<dbReference type="InterPro" id="IPR027417">
    <property type="entry name" value="P-loop_NTPase"/>
</dbReference>
<dbReference type="PANTHER" id="PTHR40396:SF1">
    <property type="entry name" value="ATPASE AAA-TYPE CORE DOMAIN-CONTAINING PROTEIN"/>
    <property type="match status" value="1"/>
</dbReference>
<dbReference type="EMBL" id="AAIYPR010000006">
    <property type="protein sequence ID" value="ECJ5164740.1"/>
    <property type="molecule type" value="Genomic_DNA"/>
</dbReference>
<comment type="caution">
    <text evidence="2">The sequence shown here is derived from an EMBL/GenBank/DDBJ whole genome shotgun (WGS) entry which is preliminary data.</text>
</comment>
<reference evidence="2" key="1">
    <citation type="submission" date="2019-03" db="EMBL/GenBank/DDBJ databases">
        <authorList>
            <person name="Ashton P.M."/>
            <person name="Dallman T."/>
            <person name="Nair S."/>
            <person name="De Pinna E."/>
            <person name="Peters T."/>
            <person name="Grant K."/>
        </authorList>
    </citation>
    <scope>NUCLEOTIDE SEQUENCE</scope>
    <source>
        <strain evidence="2">702933</strain>
    </source>
</reference>
<gene>
    <name evidence="2" type="ORF">E2856_06650</name>
</gene>
<dbReference type="InterPro" id="IPR003959">
    <property type="entry name" value="ATPase_AAA_core"/>
</dbReference>
<evidence type="ECO:0000259" key="1">
    <source>
        <dbReference type="Pfam" id="PF13304"/>
    </source>
</evidence>
<organism evidence="2">
    <name type="scientific">Salmonella enterica I</name>
    <dbReference type="NCBI Taxonomy" id="59201"/>
    <lineage>
        <taxon>Bacteria</taxon>
        <taxon>Pseudomonadati</taxon>
        <taxon>Pseudomonadota</taxon>
        <taxon>Gammaproteobacteria</taxon>
        <taxon>Enterobacterales</taxon>
        <taxon>Enterobacteriaceae</taxon>
        <taxon>Salmonella</taxon>
    </lineage>
</organism>
<sequence length="407" mass="46937">MIKWYRFKNFHSFKEEQFVDLTLKANSSESPLDQQWGDDRIAKVLAVMGANGSGKSNMIKPLAFLSWFCSDSFKSMDNSDSLPIYPHICNKSEPSEIEICFVESRIKEEDSEHSEFKYFLKFNKKRVLHEELKYKTSRLFSSVFYRKFDEATETYKVKSGANDFSASELKNVPQNASAISYFRRKGNNLIADAMHYIFYSIENNLNVFGKSSFNYGKVLDATECYEEDPEIFEKAKKYLTRMDFGLKDIKIKKEEIIDKKTGETETRVLPYGIHIHDGQEFEVPFIMESTGTQACYYFIYKLISALHYGGVAVIDELDSDLHPYMIRELLDMFANDGINKQSSQLIFSCHTAEILKSLKKHNVYLVEKSNSISEAWRLDDIQGLRSQDNLYAKYITGALGGVPNINI</sequence>
<protein>
    <submittedName>
        <fullName evidence="2">ATP-binding protein</fullName>
    </submittedName>
</protein>
<dbReference type="Gene3D" id="3.40.50.300">
    <property type="entry name" value="P-loop containing nucleotide triphosphate hydrolases"/>
    <property type="match status" value="1"/>
</dbReference>
<keyword evidence="2" id="KW-0067">ATP-binding</keyword>
<dbReference type="SUPFAM" id="SSF52540">
    <property type="entry name" value="P-loop containing nucleoside triphosphate hydrolases"/>
    <property type="match status" value="1"/>
</dbReference>
<keyword evidence="2" id="KW-0547">Nucleotide-binding</keyword>
<dbReference type="GO" id="GO:0005524">
    <property type="term" value="F:ATP binding"/>
    <property type="evidence" value="ECO:0007669"/>
    <property type="project" value="UniProtKB-KW"/>
</dbReference>
<feature type="domain" description="ATPase AAA-type core" evidence="1">
    <location>
        <begin position="45"/>
        <end position="353"/>
    </location>
</feature>
<dbReference type="PANTHER" id="PTHR40396">
    <property type="entry name" value="ATPASE-LIKE PROTEIN"/>
    <property type="match status" value="1"/>
</dbReference>
<proteinExistence type="predicted"/>
<dbReference type="Pfam" id="PF13304">
    <property type="entry name" value="AAA_21"/>
    <property type="match status" value="1"/>
</dbReference>
<evidence type="ECO:0000313" key="2">
    <source>
        <dbReference type="EMBL" id="ECJ5164740.1"/>
    </source>
</evidence>
<dbReference type="GO" id="GO:0016887">
    <property type="term" value="F:ATP hydrolysis activity"/>
    <property type="evidence" value="ECO:0007669"/>
    <property type="project" value="InterPro"/>
</dbReference>
<accession>A0A3Z5NH43</accession>
<name>A0A3Z5NH43_SALET</name>